<feature type="transmembrane region" description="Helical" evidence="1">
    <location>
        <begin position="65"/>
        <end position="84"/>
    </location>
</feature>
<comment type="caution">
    <text evidence="2">The sequence shown here is derived from an EMBL/GenBank/DDBJ whole genome shotgun (WGS) entry which is preliminary data.</text>
</comment>
<accession>A0AAV5G5V0</accession>
<keyword evidence="1" id="KW-0812">Transmembrane</keyword>
<evidence type="ECO:0008006" key="4">
    <source>
        <dbReference type="Google" id="ProtNLM"/>
    </source>
</evidence>
<evidence type="ECO:0000256" key="1">
    <source>
        <dbReference type="SAM" id="Phobius"/>
    </source>
</evidence>
<evidence type="ECO:0000313" key="3">
    <source>
        <dbReference type="Proteomes" id="UP001054925"/>
    </source>
</evidence>
<dbReference type="EMBL" id="BQKK01000001">
    <property type="protein sequence ID" value="GJN42037.1"/>
    <property type="molecule type" value="Genomic_DNA"/>
</dbReference>
<keyword evidence="1" id="KW-0472">Membrane</keyword>
<keyword evidence="1" id="KW-1133">Transmembrane helix</keyword>
<name>A0AAV5G5V0_CORAM</name>
<organism evidence="2 3">
    <name type="scientific">Corynebacterium ammoniagenes</name>
    <name type="common">Brevibacterium ammoniagenes</name>
    <dbReference type="NCBI Taxonomy" id="1697"/>
    <lineage>
        <taxon>Bacteria</taxon>
        <taxon>Bacillati</taxon>
        <taxon>Actinomycetota</taxon>
        <taxon>Actinomycetes</taxon>
        <taxon>Mycobacteriales</taxon>
        <taxon>Corynebacteriaceae</taxon>
        <taxon>Corynebacterium</taxon>
    </lineage>
</organism>
<reference evidence="2" key="1">
    <citation type="submission" date="2021-12" db="EMBL/GenBank/DDBJ databases">
        <title>Draft genome sequence of Corynebacterium ammoniagenes strain T-723.</title>
        <authorList>
            <person name="Matsuzawa M."/>
            <person name="Hiratani M."/>
            <person name="Abe I."/>
            <person name="Tsuji Y."/>
            <person name="Nakamura J."/>
        </authorList>
    </citation>
    <scope>NUCLEOTIDE SEQUENCE</scope>
    <source>
        <strain evidence="2">T-723</strain>
    </source>
</reference>
<proteinExistence type="predicted"/>
<gene>
    <name evidence="2" type="ORF">CAT723_05160</name>
</gene>
<dbReference type="Proteomes" id="UP001054925">
    <property type="component" value="Unassembled WGS sequence"/>
</dbReference>
<protein>
    <recommendedName>
        <fullName evidence="4">GAF domain-containing protein</fullName>
    </recommendedName>
</protein>
<sequence length="293" mass="32354">MANWFVSSWSSLKRGADRFLFTEDYKFSLQETPWAAKATSVSPHVTNFIAVIGSLAAGALLKDGSWSWGILVGIVIAISIFLEYQRDARSARVSNEKGRLQQQAVKDLVLTLIDTTQGTSDALSIEEKRPRQESLASARRAILSTVQQSIGPENGVRVNFFEVTCLDPPTLEASGHGHVGRDNHRSTRVFTLADETLQLALGRNQGRFVEDTHLAEIDSSLPYQTFATMPVSSEKYLYGILTVDSPVAGDINEFEAKHLLNLYASQFALTFMSDLKNAMRLPIGRGADRTLDQ</sequence>
<evidence type="ECO:0000313" key="2">
    <source>
        <dbReference type="EMBL" id="GJN42037.1"/>
    </source>
</evidence>
<dbReference type="RefSeq" id="WP_236163588.1">
    <property type="nucleotide sequence ID" value="NZ_BQKK01000001.1"/>
</dbReference>
<dbReference type="AlphaFoldDB" id="A0AAV5G5V0"/>